<keyword evidence="1" id="KW-0472">Membrane</keyword>
<dbReference type="Pfam" id="PF04977">
    <property type="entry name" value="DivIC"/>
    <property type="match status" value="1"/>
</dbReference>
<feature type="transmembrane region" description="Helical" evidence="1">
    <location>
        <begin position="26"/>
        <end position="44"/>
    </location>
</feature>
<dbReference type="InterPro" id="IPR007060">
    <property type="entry name" value="FtsL/DivIC"/>
</dbReference>
<keyword evidence="1" id="KW-1133">Transmembrane helix</keyword>
<reference evidence="2" key="1">
    <citation type="submission" date="2017-02" db="EMBL/GenBank/DDBJ databases">
        <title>Delving into the versatile metabolic prowess of the omnipresent phylum Bacteroidetes.</title>
        <authorList>
            <person name="Nobu M.K."/>
            <person name="Mei R."/>
            <person name="Narihiro T."/>
            <person name="Kuroda K."/>
            <person name="Liu W.-T."/>
        </authorList>
    </citation>
    <scope>NUCLEOTIDE SEQUENCE</scope>
    <source>
        <strain evidence="2">ADurb.Bin276</strain>
    </source>
</reference>
<dbReference type="EMBL" id="MWBQ01000037">
    <property type="protein sequence ID" value="OQA60410.1"/>
    <property type="molecule type" value="Genomic_DNA"/>
</dbReference>
<keyword evidence="2" id="KW-0131">Cell cycle</keyword>
<keyword evidence="2" id="KW-0132">Cell division</keyword>
<dbReference type="Proteomes" id="UP000485569">
    <property type="component" value="Unassembled WGS sequence"/>
</dbReference>
<evidence type="ECO:0000313" key="2">
    <source>
        <dbReference type="EMBL" id="OQA60410.1"/>
    </source>
</evidence>
<protein>
    <submittedName>
        <fullName evidence="2">Cell division protein FtsL</fullName>
    </submittedName>
</protein>
<dbReference type="GO" id="GO:0051301">
    <property type="term" value="P:cell division"/>
    <property type="evidence" value="ECO:0007669"/>
    <property type="project" value="UniProtKB-KW"/>
</dbReference>
<proteinExistence type="predicted"/>
<organism evidence="2">
    <name type="scientific">Candidatus Atribacter allofermentans</name>
    <dbReference type="NCBI Taxonomy" id="1852833"/>
    <lineage>
        <taxon>Bacteria</taxon>
        <taxon>Pseudomonadati</taxon>
        <taxon>Atribacterota</taxon>
        <taxon>Atribacteria</taxon>
        <taxon>Atribacterales</taxon>
        <taxon>Atribacteraceae</taxon>
        <taxon>Atribacter</taxon>
    </lineage>
</organism>
<comment type="caution">
    <text evidence="2">The sequence shown here is derived from an EMBL/GenBank/DDBJ whole genome shotgun (WGS) entry which is preliminary data.</text>
</comment>
<gene>
    <name evidence="2" type="primary">ftsL_2</name>
    <name evidence="2" type="ORF">BWY41_00631</name>
</gene>
<sequence>MVSSYYYDGKTEPDVSHKIAFNWRKILFSIIFALILLSWCFGFTGKLIDYYNLLTEEAYLTHEEKRLYESIEHLNSEKQNLNQDWYIEKLAREKLNLAKPGEVLIKVVPSENP</sequence>
<dbReference type="AlphaFoldDB" id="A0A1V5T0V9"/>
<accession>A0A1V5T0V9</accession>
<name>A0A1V5T0V9_9BACT</name>
<evidence type="ECO:0000256" key="1">
    <source>
        <dbReference type="SAM" id="Phobius"/>
    </source>
</evidence>
<keyword evidence="1" id="KW-0812">Transmembrane</keyword>